<feature type="region of interest" description="Disordered" evidence="1">
    <location>
        <begin position="17"/>
        <end position="54"/>
    </location>
</feature>
<evidence type="ECO:0000256" key="1">
    <source>
        <dbReference type="SAM" id="MobiDB-lite"/>
    </source>
</evidence>
<keyword evidence="2" id="KW-1185">Reference proteome</keyword>
<evidence type="ECO:0000313" key="2">
    <source>
        <dbReference type="Proteomes" id="UP000095283"/>
    </source>
</evidence>
<reference evidence="3" key="1">
    <citation type="submission" date="2016-11" db="UniProtKB">
        <authorList>
            <consortium name="WormBaseParasite"/>
        </authorList>
    </citation>
    <scope>IDENTIFICATION</scope>
</reference>
<accession>A0A1I7WJJ1</accession>
<dbReference type="AlphaFoldDB" id="A0A1I7WJJ1"/>
<protein>
    <submittedName>
        <fullName evidence="3">Uncharacterized protein</fullName>
    </submittedName>
</protein>
<sequence>MNSYIFLYKILLSSSPSEEFGNKEHSELENASRRLNGTDPVLLSPLPMTYTTRP</sequence>
<evidence type="ECO:0000313" key="3">
    <source>
        <dbReference type="WBParaSite" id="Hba_05188"/>
    </source>
</evidence>
<name>A0A1I7WJJ1_HETBA</name>
<proteinExistence type="predicted"/>
<organism evidence="2 3">
    <name type="scientific">Heterorhabditis bacteriophora</name>
    <name type="common">Entomopathogenic nematode worm</name>
    <dbReference type="NCBI Taxonomy" id="37862"/>
    <lineage>
        <taxon>Eukaryota</taxon>
        <taxon>Metazoa</taxon>
        <taxon>Ecdysozoa</taxon>
        <taxon>Nematoda</taxon>
        <taxon>Chromadorea</taxon>
        <taxon>Rhabditida</taxon>
        <taxon>Rhabditina</taxon>
        <taxon>Rhabditomorpha</taxon>
        <taxon>Strongyloidea</taxon>
        <taxon>Heterorhabditidae</taxon>
        <taxon>Heterorhabditis</taxon>
    </lineage>
</organism>
<dbReference type="Proteomes" id="UP000095283">
    <property type="component" value="Unplaced"/>
</dbReference>
<dbReference type="WBParaSite" id="Hba_05188">
    <property type="protein sequence ID" value="Hba_05188"/>
    <property type="gene ID" value="Hba_05188"/>
</dbReference>
<feature type="compositionally biased region" description="Basic and acidic residues" evidence="1">
    <location>
        <begin position="20"/>
        <end position="32"/>
    </location>
</feature>